<sequence>MSLLMHIIQNEWKSLLRGKWVIGYGLIFLVLTDTLLRFGGGGAETLLSLSNVMLLFVPLVGMIYGILYIYQSREFVELLLTQPINRGVLYWGLFLGISTPLMAAFIIGSMLPLGWHGILMIDGMASAMVLALGGILTLIFASLGFVFGLMFYEDKIKGFGFTIVVWLFLAILYDGLVLMLVFLFGDYPLENFVIAVSMLNPIDLARIMVMLEFDVSALMGYTGAVFNRFFGTAMGISVASAMLLVWLAVPSWIGLNVFRKKDF</sequence>
<keyword evidence="1" id="KW-1133">Transmembrane helix</keyword>
<feature type="transmembrane region" description="Helical" evidence="1">
    <location>
        <begin position="233"/>
        <end position="253"/>
    </location>
</feature>
<evidence type="ECO:0000313" key="3">
    <source>
        <dbReference type="Proteomes" id="UP000233398"/>
    </source>
</evidence>
<protein>
    <submittedName>
        <fullName evidence="2">ABC transporter permease</fullName>
    </submittedName>
</protein>
<dbReference type="AlphaFoldDB" id="A0A2N0VEV1"/>
<feature type="transmembrane region" description="Helical" evidence="1">
    <location>
        <begin position="21"/>
        <end position="40"/>
    </location>
</feature>
<feature type="transmembrane region" description="Helical" evidence="1">
    <location>
        <begin position="127"/>
        <end position="152"/>
    </location>
</feature>
<dbReference type="RefSeq" id="WP_101074414.1">
    <property type="nucleotide sequence ID" value="NZ_PISP01000006.1"/>
</dbReference>
<name>A0A2N0VEV1_9BACT</name>
<evidence type="ECO:0000313" key="2">
    <source>
        <dbReference type="EMBL" id="PKD42719.1"/>
    </source>
</evidence>
<keyword evidence="1" id="KW-0812">Transmembrane</keyword>
<gene>
    <name evidence="2" type="ORF">CWD77_15075</name>
</gene>
<dbReference type="OrthoDB" id="1068411at2"/>
<keyword evidence="1" id="KW-0472">Membrane</keyword>
<reference evidence="2 3" key="1">
    <citation type="submission" date="2017-11" db="EMBL/GenBank/DDBJ databases">
        <title>Rhodohalobacter 15182 sp. nov., isolated from a salt lake.</title>
        <authorList>
            <person name="Han S."/>
        </authorList>
    </citation>
    <scope>NUCLEOTIDE SEQUENCE [LARGE SCALE GENOMIC DNA]</scope>
    <source>
        <strain evidence="2 3">15182</strain>
    </source>
</reference>
<keyword evidence="3" id="KW-1185">Reference proteome</keyword>
<evidence type="ECO:0000256" key="1">
    <source>
        <dbReference type="SAM" id="Phobius"/>
    </source>
</evidence>
<feature type="transmembrane region" description="Helical" evidence="1">
    <location>
        <begin position="46"/>
        <end position="67"/>
    </location>
</feature>
<feature type="transmembrane region" description="Helical" evidence="1">
    <location>
        <begin position="204"/>
        <end position="226"/>
    </location>
</feature>
<proteinExistence type="predicted"/>
<feature type="transmembrane region" description="Helical" evidence="1">
    <location>
        <begin position="159"/>
        <end position="184"/>
    </location>
</feature>
<dbReference type="Proteomes" id="UP000233398">
    <property type="component" value="Unassembled WGS sequence"/>
</dbReference>
<feature type="transmembrane region" description="Helical" evidence="1">
    <location>
        <begin position="88"/>
        <end position="115"/>
    </location>
</feature>
<organism evidence="2 3">
    <name type="scientific">Rhodohalobacter barkolensis</name>
    <dbReference type="NCBI Taxonomy" id="2053187"/>
    <lineage>
        <taxon>Bacteria</taxon>
        <taxon>Pseudomonadati</taxon>
        <taxon>Balneolota</taxon>
        <taxon>Balneolia</taxon>
        <taxon>Balneolales</taxon>
        <taxon>Balneolaceae</taxon>
        <taxon>Rhodohalobacter</taxon>
    </lineage>
</organism>
<accession>A0A2N0VEV1</accession>
<comment type="caution">
    <text evidence="2">The sequence shown here is derived from an EMBL/GenBank/DDBJ whole genome shotgun (WGS) entry which is preliminary data.</text>
</comment>
<dbReference type="EMBL" id="PISP01000006">
    <property type="protein sequence ID" value="PKD42719.1"/>
    <property type="molecule type" value="Genomic_DNA"/>
</dbReference>